<dbReference type="InterPro" id="IPR051531">
    <property type="entry name" value="N-acetyltransferase"/>
</dbReference>
<keyword evidence="3" id="KW-1185">Reference proteome</keyword>
<organism evidence="2 3">
    <name type="scientific">Flavobacterium cerinum</name>
    <dbReference type="NCBI Taxonomy" id="2502784"/>
    <lineage>
        <taxon>Bacteria</taxon>
        <taxon>Pseudomonadati</taxon>
        <taxon>Bacteroidota</taxon>
        <taxon>Flavobacteriia</taxon>
        <taxon>Flavobacteriales</taxon>
        <taxon>Flavobacteriaceae</taxon>
        <taxon>Flavobacterium</taxon>
    </lineage>
</organism>
<dbReference type="Pfam" id="PF13302">
    <property type="entry name" value="Acetyltransf_3"/>
    <property type="match status" value="1"/>
</dbReference>
<gene>
    <name evidence="2" type="ORF">NOX80_09390</name>
</gene>
<evidence type="ECO:0000313" key="3">
    <source>
        <dbReference type="Proteomes" id="UP001059844"/>
    </source>
</evidence>
<dbReference type="Gene3D" id="3.40.630.30">
    <property type="match status" value="1"/>
</dbReference>
<dbReference type="InterPro" id="IPR000182">
    <property type="entry name" value="GNAT_dom"/>
</dbReference>
<proteinExistence type="predicted"/>
<dbReference type="PANTHER" id="PTHR43792:SF1">
    <property type="entry name" value="N-ACETYLTRANSFERASE DOMAIN-CONTAINING PROTEIN"/>
    <property type="match status" value="1"/>
</dbReference>
<feature type="domain" description="N-acetyltransferase" evidence="1">
    <location>
        <begin position="13"/>
        <end position="182"/>
    </location>
</feature>
<name>A0ABY5ILY2_9FLAO</name>
<dbReference type="RefSeq" id="WP_256549513.1">
    <property type="nucleotide sequence ID" value="NZ_CP101751.1"/>
</dbReference>
<evidence type="ECO:0000259" key="1">
    <source>
        <dbReference type="PROSITE" id="PS51186"/>
    </source>
</evidence>
<reference evidence="2" key="1">
    <citation type="submission" date="2022-07" db="EMBL/GenBank/DDBJ databases">
        <title>Isolation, identification, and degradation of a PFOSA degrading strain from sewage treatment plant.</title>
        <authorList>
            <person name="Zhang L."/>
            <person name="Huo Y."/>
        </authorList>
    </citation>
    <scope>NUCLEOTIDE SEQUENCE</scope>
    <source>
        <strain evidence="2">C1</strain>
    </source>
</reference>
<dbReference type="EMBL" id="CP101751">
    <property type="protein sequence ID" value="UUC43845.1"/>
    <property type="molecule type" value="Genomic_DNA"/>
</dbReference>
<dbReference type="InterPro" id="IPR016181">
    <property type="entry name" value="Acyl_CoA_acyltransferase"/>
</dbReference>
<dbReference type="Proteomes" id="UP001059844">
    <property type="component" value="Chromosome"/>
</dbReference>
<dbReference type="CDD" id="cd04301">
    <property type="entry name" value="NAT_SF"/>
    <property type="match status" value="1"/>
</dbReference>
<dbReference type="PANTHER" id="PTHR43792">
    <property type="entry name" value="GNAT FAMILY, PUTATIVE (AFU_ORTHOLOGUE AFUA_3G00765)-RELATED-RELATED"/>
    <property type="match status" value="1"/>
</dbReference>
<dbReference type="PROSITE" id="PS51186">
    <property type="entry name" value="GNAT"/>
    <property type="match status" value="1"/>
</dbReference>
<evidence type="ECO:0000313" key="2">
    <source>
        <dbReference type="EMBL" id="UUC43845.1"/>
    </source>
</evidence>
<dbReference type="SUPFAM" id="SSF55729">
    <property type="entry name" value="Acyl-CoA N-acyltransferases (Nat)"/>
    <property type="match status" value="1"/>
</dbReference>
<sequence>MRHNLEGATTERLSFRKVTEDDFEMWLPFYSDETVIQNLGMTAIATAEERCRYWLNLTFERYKNNLGGAYIVTEKATGIIVGQSGLIVRNIDGILELEVTYSILPEHRGKGYASEAAQKCRDFAFEKEQAGSVISIINIHNTDSQKVAFQNGMQIDKTTEFMEMPVQIFRINATVWNTIKKPS</sequence>
<protein>
    <submittedName>
        <fullName evidence="2">GNAT family N-acetyltransferase</fullName>
    </submittedName>
</protein>
<accession>A0ABY5ILY2</accession>